<organism evidence="1 2">
    <name type="scientific">Caenorhabditis japonica</name>
    <dbReference type="NCBI Taxonomy" id="281687"/>
    <lineage>
        <taxon>Eukaryota</taxon>
        <taxon>Metazoa</taxon>
        <taxon>Ecdysozoa</taxon>
        <taxon>Nematoda</taxon>
        <taxon>Chromadorea</taxon>
        <taxon>Rhabditida</taxon>
        <taxon>Rhabditina</taxon>
        <taxon>Rhabditomorpha</taxon>
        <taxon>Rhabditoidea</taxon>
        <taxon>Rhabditidae</taxon>
        <taxon>Peloderinae</taxon>
        <taxon>Caenorhabditis</taxon>
    </lineage>
</organism>
<reference evidence="2" key="1">
    <citation type="submission" date="2010-08" db="EMBL/GenBank/DDBJ databases">
        <authorList>
            <consortium name="Caenorhabditis japonica Sequencing Consortium"/>
            <person name="Wilson R.K."/>
        </authorList>
    </citation>
    <scope>NUCLEOTIDE SEQUENCE [LARGE SCALE GENOMIC DNA]</scope>
    <source>
        <strain evidence="2">DF5081</strain>
    </source>
</reference>
<protein>
    <submittedName>
        <fullName evidence="1">Uncharacterized protein</fullName>
    </submittedName>
</protein>
<dbReference type="AlphaFoldDB" id="A0A8R1IFT2"/>
<evidence type="ECO:0000313" key="2">
    <source>
        <dbReference type="Proteomes" id="UP000005237"/>
    </source>
</evidence>
<reference evidence="1" key="2">
    <citation type="submission" date="2022-06" db="UniProtKB">
        <authorList>
            <consortium name="EnsemblMetazoa"/>
        </authorList>
    </citation>
    <scope>IDENTIFICATION</scope>
    <source>
        <strain evidence="1">DF5081</strain>
    </source>
</reference>
<dbReference type="GO" id="GO:0005085">
    <property type="term" value="F:guanyl-nucleotide exchange factor activity"/>
    <property type="evidence" value="ECO:0007669"/>
    <property type="project" value="InterPro"/>
</dbReference>
<dbReference type="PANTHER" id="PTHR31855:SF2">
    <property type="entry name" value="GUANINE NUCLEOTIDE EXCHANGE FACTOR C9ORF72"/>
    <property type="match status" value="1"/>
</dbReference>
<sequence>MDALPMDESVRAGFCSQLMLYFDNLAAAFITFVRDASRPGIDEKECGTRSKLFSLSECRKFLDLTNERFVQCCSGES</sequence>
<dbReference type="PANTHER" id="PTHR31855">
    <property type="entry name" value="GUANINE NUCLEOTIDE EXCHANGE C9ORF72"/>
    <property type="match status" value="1"/>
</dbReference>
<dbReference type="GO" id="GO:0006897">
    <property type="term" value="P:endocytosis"/>
    <property type="evidence" value="ECO:0007669"/>
    <property type="project" value="TreeGrafter"/>
</dbReference>
<dbReference type="GO" id="GO:0005768">
    <property type="term" value="C:endosome"/>
    <property type="evidence" value="ECO:0007669"/>
    <property type="project" value="TreeGrafter"/>
</dbReference>
<dbReference type="Proteomes" id="UP000005237">
    <property type="component" value="Unassembled WGS sequence"/>
</dbReference>
<dbReference type="GO" id="GO:0005776">
    <property type="term" value="C:autophagosome"/>
    <property type="evidence" value="ECO:0007669"/>
    <property type="project" value="TreeGrafter"/>
</dbReference>
<evidence type="ECO:0000313" key="1">
    <source>
        <dbReference type="EnsemblMetazoa" id="CJA33951.1"/>
    </source>
</evidence>
<proteinExistence type="predicted"/>
<keyword evidence="2" id="KW-1185">Reference proteome</keyword>
<dbReference type="GO" id="GO:0006914">
    <property type="term" value="P:autophagy"/>
    <property type="evidence" value="ECO:0007669"/>
    <property type="project" value="TreeGrafter"/>
</dbReference>
<dbReference type="EnsemblMetazoa" id="CJA33951.1">
    <property type="protein sequence ID" value="CJA33951.1"/>
    <property type="gene ID" value="WBGene00209798"/>
</dbReference>
<accession>A0A8R1IFT2</accession>
<dbReference type="PROSITE" id="PS51835">
    <property type="entry name" value="DENN_C9ORF72"/>
    <property type="match status" value="1"/>
</dbReference>
<name>A0A8R1IFT2_CAEJA</name>
<dbReference type="InterPro" id="IPR027819">
    <property type="entry name" value="C9orf72"/>
</dbReference>